<dbReference type="AlphaFoldDB" id="A0A8E2DJ97"/>
<evidence type="ECO:0000259" key="1">
    <source>
        <dbReference type="PROSITE" id="PS50404"/>
    </source>
</evidence>
<proteinExistence type="predicted"/>
<evidence type="ECO:0000313" key="2">
    <source>
        <dbReference type="EMBL" id="OCH84538.1"/>
    </source>
</evidence>
<dbReference type="Gene3D" id="3.40.30.10">
    <property type="entry name" value="Glutaredoxin"/>
    <property type="match status" value="1"/>
</dbReference>
<gene>
    <name evidence="2" type="ORF">OBBRIDRAFT_808161</name>
</gene>
<dbReference type="InterPro" id="IPR036249">
    <property type="entry name" value="Thioredoxin-like_sf"/>
</dbReference>
<sequence length="520" mass="59129">MVTHHRVTCGQKYAVQRMEFPDPGVPAGDRAGQFILLLQITHRSIGCTLRDKMQYMGSQTGNAIRGKRPCQSHQETGNAATWTAHSNKSAYSFRSSPHVLIVSACNILVRRPPPVLMLLAIASVLYFGHPFSKFRHSFVVFALIAGRPRYMAISQSVDVVHMLCVNRTVVAISEMNGRLPEVEQHHAEIRRYIECSVSECAYLYLTDLRRSQTSGFWVWPVFKVWSGLVWAFEPGRATSISMRAATGHPFSWNANPLSDIETIGMQPIHFYDIPRNRVEEEAWSCNTWKTRLTLNYKSLPYKTIWVEYPDIERVCKEIGAEPTASGVLKEGTPYYSLPAIHDPNTGATVSDSIRIARYLDKTYPDTPTVLPAELEAFHAIFEEAFWQAICMPTFPIMIPAVCPQLNPRSESYFRETREGSFGPMLGGKLENWAPAGPVREERWKAVQAGFTKMAGWLSADGKERLFFTGEKLCYTDLVVVAWLVWMKRILGYNDVEWLQIEKWDGGRWGRLMQATEKYQV</sequence>
<reference evidence="2 3" key="1">
    <citation type="submission" date="2016-07" db="EMBL/GenBank/DDBJ databases">
        <title>Draft genome of the white-rot fungus Obba rivulosa 3A-2.</title>
        <authorList>
            <consortium name="DOE Joint Genome Institute"/>
            <person name="Miettinen O."/>
            <person name="Riley R."/>
            <person name="Acob R."/>
            <person name="Barry K."/>
            <person name="Cullen D."/>
            <person name="De Vries R."/>
            <person name="Hainaut M."/>
            <person name="Hatakka A."/>
            <person name="Henrissat B."/>
            <person name="Hilden K."/>
            <person name="Kuo R."/>
            <person name="Labutti K."/>
            <person name="Lipzen A."/>
            <person name="Makela M.R."/>
            <person name="Sandor L."/>
            <person name="Spatafora J.W."/>
            <person name="Grigoriev I.V."/>
            <person name="Hibbett D.S."/>
        </authorList>
    </citation>
    <scope>NUCLEOTIDE SEQUENCE [LARGE SCALE GENOMIC DNA]</scope>
    <source>
        <strain evidence="2 3">3A-2</strain>
    </source>
</reference>
<dbReference type="Gene3D" id="1.20.1050.10">
    <property type="match status" value="1"/>
</dbReference>
<dbReference type="PROSITE" id="PS50404">
    <property type="entry name" value="GST_NTER"/>
    <property type="match status" value="1"/>
</dbReference>
<organism evidence="2 3">
    <name type="scientific">Obba rivulosa</name>
    <dbReference type="NCBI Taxonomy" id="1052685"/>
    <lineage>
        <taxon>Eukaryota</taxon>
        <taxon>Fungi</taxon>
        <taxon>Dikarya</taxon>
        <taxon>Basidiomycota</taxon>
        <taxon>Agaricomycotina</taxon>
        <taxon>Agaricomycetes</taxon>
        <taxon>Polyporales</taxon>
        <taxon>Gelatoporiaceae</taxon>
        <taxon>Obba</taxon>
    </lineage>
</organism>
<protein>
    <recommendedName>
        <fullName evidence="1">GST N-terminal domain-containing protein</fullName>
    </recommendedName>
</protein>
<evidence type="ECO:0000313" key="3">
    <source>
        <dbReference type="Proteomes" id="UP000250043"/>
    </source>
</evidence>
<dbReference type="InterPro" id="IPR054416">
    <property type="entry name" value="GST_UstS-like_C"/>
</dbReference>
<name>A0A8E2DJ97_9APHY</name>
<accession>A0A8E2DJ97</accession>
<dbReference type="EMBL" id="KV722661">
    <property type="protein sequence ID" value="OCH84538.1"/>
    <property type="molecule type" value="Genomic_DNA"/>
</dbReference>
<dbReference type="Proteomes" id="UP000250043">
    <property type="component" value="Unassembled WGS sequence"/>
</dbReference>
<feature type="domain" description="GST N-terminal" evidence="1">
    <location>
        <begin position="274"/>
        <end position="367"/>
    </location>
</feature>
<dbReference type="Pfam" id="PF22041">
    <property type="entry name" value="GST_C_7"/>
    <property type="match status" value="1"/>
</dbReference>
<dbReference type="SUPFAM" id="SSF47616">
    <property type="entry name" value="GST C-terminal domain-like"/>
    <property type="match status" value="1"/>
</dbReference>
<dbReference type="Pfam" id="PF13409">
    <property type="entry name" value="GST_N_2"/>
    <property type="match status" value="1"/>
</dbReference>
<keyword evidence="3" id="KW-1185">Reference proteome</keyword>
<dbReference type="InterPro" id="IPR036282">
    <property type="entry name" value="Glutathione-S-Trfase_C_sf"/>
</dbReference>
<dbReference type="SUPFAM" id="SSF52833">
    <property type="entry name" value="Thioredoxin-like"/>
    <property type="match status" value="1"/>
</dbReference>
<dbReference type="OrthoDB" id="4951845at2759"/>
<dbReference type="InterPro" id="IPR004045">
    <property type="entry name" value="Glutathione_S-Trfase_N"/>
</dbReference>